<proteinExistence type="predicted"/>
<reference evidence="1" key="1">
    <citation type="submission" date="2018-05" db="EMBL/GenBank/DDBJ databases">
        <title>Draft genome of Mucuna pruriens seed.</title>
        <authorList>
            <person name="Nnadi N.E."/>
            <person name="Vos R."/>
            <person name="Hasami M.H."/>
            <person name="Devisetty U.K."/>
            <person name="Aguiy J.C."/>
        </authorList>
    </citation>
    <scope>NUCLEOTIDE SEQUENCE [LARGE SCALE GENOMIC DNA]</scope>
    <source>
        <strain evidence="1">JCA_2017</strain>
    </source>
</reference>
<organism evidence="1 2">
    <name type="scientific">Mucuna pruriens</name>
    <name type="common">Velvet bean</name>
    <name type="synonym">Dolichos pruriens</name>
    <dbReference type="NCBI Taxonomy" id="157652"/>
    <lineage>
        <taxon>Eukaryota</taxon>
        <taxon>Viridiplantae</taxon>
        <taxon>Streptophyta</taxon>
        <taxon>Embryophyta</taxon>
        <taxon>Tracheophyta</taxon>
        <taxon>Spermatophyta</taxon>
        <taxon>Magnoliopsida</taxon>
        <taxon>eudicotyledons</taxon>
        <taxon>Gunneridae</taxon>
        <taxon>Pentapetalae</taxon>
        <taxon>rosids</taxon>
        <taxon>fabids</taxon>
        <taxon>Fabales</taxon>
        <taxon>Fabaceae</taxon>
        <taxon>Papilionoideae</taxon>
        <taxon>50 kb inversion clade</taxon>
        <taxon>NPAAA clade</taxon>
        <taxon>indigoferoid/millettioid clade</taxon>
        <taxon>Phaseoleae</taxon>
        <taxon>Mucuna</taxon>
    </lineage>
</organism>
<dbReference type="Proteomes" id="UP000257109">
    <property type="component" value="Unassembled WGS sequence"/>
</dbReference>
<feature type="non-terminal residue" evidence="1">
    <location>
        <position position="1"/>
    </location>
</feature>
<evidence type="ECO:0000313" key="1">
    <source>
        <dbReference type="EMBL" id="RDX77168.1"/>
    </source>
</evidence>
<gene>
    <name evidence="1" type="ORF">CR513_42754</name>
</gene>
<keyword evidence="2" id="KW-1185">Reference proteome</keyword>
<dbReference type="EMBL" id="QJKJ01009261">
    <property type="protein sequence ID" value="RDX77168.1"/>
    <property type="molecule type" value="Genomic_DNA"/>
</dbReference>
<evidence type="ECO:0000313" key="2">
    <source>
        <dbReference type="Proteomes" id="UP000257109"/>
    </source>
</evidence>
<name>A0A371FFS0_MUCPR</name>
<accession>A0A371FFS0</accession>
<dbReference type="AlphaFoldDB" id="A0A371FFS0"/>
<comment type="caution">
    <text evidence="1">The sequence shown here is derived from an EMBL/GenBank/DDBJ whole genome shotgun (WGS) entry which is preliminary data.</text>
</comment>
<evidence type="ECO:0008006" key="3">
    <source>
        <dbReference type="Google" id="ProtNLM"/>
    </source>
</evidence>
<dbReference type="OrthoDB" id="850529at2759"/>
<protein>
    <recommendedName>
        <fullName evidence="3">Copia protein</fullName>
    </recommendedName>
</protein>
<sequence length="67" mass="7735">MARSSTEAKYSALHIITNPMFHECSKHLEIDCHIVWEKTTNIFTKSLHLASFNQFVSNLGMVDIYHP</sequence>